<keyword evidence="2" id="KW-1133">Transmembrane helix</keyword>
<dbReference type="EMBL" id="JACXVP010000012">
    <property type="protein sequence ID" value="KAG5571957.1"/>
    <property type="molecule type" value="Genomic_DNA"/>
</dbReference>
<name>A0A9J5W8N6_SOLCO</name>
<dbReference type="Proteomes" id="UP000824120">
    <property type="component" value="Chromosome 12"/>
</dbReference>
<comment type="caution">
    <text evidence="3">The sequence shown here is derived from an EMBL/GenBank/DDBJ whole genome shotgun (WGS) entry which is preliminary data.</text>
</comment>
<feature type="region of interest" description="Disordered" evidence="1">
    <location>
        <begin position="1"/>
        <end position="29"/>
    </location>
</feature>
<organism evidence="3 4">
    <name type="scientific">Solanum commersonii</name>
    <name type="common">Commerson's wild potato</name>
    <name type="synonym">Commerson's nightshade</name>
    <dbReference type="NCBI Taxonomy" id="4109"/>
    <lineage>
        <taxon>Eukaryota</taxon>
        <taxon>Viridiplantae</taxon>
        <taxon>Streptophyta</taxon>
        <taxon>Embryophyta</taxon>
        <taxon>Tracheophyta</taxon>
        <taxon>Spermatophyta</taxon>
        <taxon>Magnoliopsida</taxon>
        <taxon>eudicotyledons</taxon>
        <taxon>Gunneridae</taxon>
        <taxon>Pentapetalae</taxon>
        <taxon>asterids</taxon>
        <taxon>lamiids</taxon>
        <taxon>Solanales</taxon>
        <taxon>Solanaceae</taxon>
        <taxon>Solanoideae</taxon>
        <taxon>Solaneae</taxon>
        <taxon>Solanum</taxon>
    </lineage>
</organism>
<proteinExistence type="predicted"/>
<feature type="compositionally biased region" description="Basic and acidic residues" evidence="1">
    <location>
        <begin position="1"/>
        <end position="15"/>
    </location>
</feature>
<evidence type="ECO:0000313" key="3">
    <source>
        <dbReference type="EMBL" id="KAG5571957.1"/>
    </source>
</evidence>
<dbReference type="AlphaFoldDB" id="A0A9J5W8N6"/>
<feature type="transmembrane region" description="Helical" evidence="2">
    <location>
        <begin position="39"/>
        <end position="62"/>
    </location>
</feature>
<sequence length="98" mass="11692">MKQLRKNERKMELKQARRNSMSSGGDSDRHREQIVSASVMILIYLLFRLVWRIIGNIILITVDQSVLPLLHRHSLHGSRRTYLYRLFVDHDPYRQVGY</sequence>
<gene>
    <name evidence="3" type="ORF">H5410_061723</name>
</gene>
<keyword evidence="2" id="KW-0812">Transmembrane</keyword>
<keyword evidence="4" id="KW-1185">Reference proteome</keyword>
<evidence type="ECO:0000256" key="2">
    <source>
        <dbReference type="SAM" id="Phobius"/>
    </source>
</evidence>
<protein>
    <submittedName>
        <fullName evidence="3">Uncharacterized protein</fullName>
    </submittedName>
</protein>
<evidence type="ECO:0000256" key="1">
    <source>
        <dbReference type="SAM" id="MobiDB-lite"/>
    </source>
</evidence>
<keyword evidence="2" id="KW-0472">Membrane</keyword>
<evidence type="ECO:0000313" key="4">
    <source>
        <dbReference type="Proteomes" id="UP000824120"/>
    </source>
</evidence>
<reference evidence="3 4" key="1">
    <citation type="submission" date="2020-09" db="EMBL/GenBank/DDBJ databases">
        <title>De no assembly of potato wild relative species, Solanum commersonii.</title>
        <authorList>
            <person name="Cho K."/>
        </authorList>
    </citation>
    <scope>NUCLEOTIDE SEQUENCE [LARGE SCALE GENOMIC DNA]</scope>
    <source>
        <strain evidence="3">LZ3.2</strain>
        <tissue evidence="3">Leaf</tissue>
    </source>
</reference>
<accession>A0A9J5W8N6</accession>